<evidence type="ECO:0000256" key="3">
    <source>
        <dbReference type="ARBA" id="ARBA00022617"/>
    </source>
</evidence>
<dbReference type="GO" id="GO:0020037">
    <property type="term" value="F:heme binding"/>
    <property type="evidence" value="ECO:0007669"/>
    <property type="project" value="InterPro"/>
</dbReference>
<dbReference type="PANTHER" id="PTHR30521">
    <property type="entry name" value="DEFERROCHELATASE/PEROXIDASE"/>
    <property type="match status" value="1"/>
</dbReference>
<dbReference type="OrthoDB" id="3207336at2759"/>
<dbReference type="PANTHER" id="PTHR30521:SF4">
    <property type="entry name" value="DEFERROCHELATASE"/>
    <property type="match status" value="1"/>
</dbReference>
<keyword evidence="6" id="KW-0408">Iron</keyword>
<keyword evidence="2" id="KW-0575">Peroxidase</keyword>
<evidence type="ECO:0000313" key="7">
    <source>
        <dbReference type="EMBL" id="KAA1085383.1"/>
    </source>
</evidence>
<protein>
    <submittedName>
        <fullName evidence="8">Uncharacterized protein</fullName>
    </submittedName>
</protein>
<comment type="caution">
    <text evidence="8">The sequence shown here is derived from an EMBL/GenBank/DDBJ whole genome shotgun (WGS) entry which is preliminary data.</text>
</comment>
<dbReference type="GO" id="GO:0004601">
    <property type="term" value="F:peroxidase activity"/>
    <property type="evidence" value="ECO:0007669"/>
    <property type="project" value="UniProtKB-KW"/>
</dbReference>
<dbReference type="InterPro" id="IPR011008">
    <property type="entry name" value="Dimeric_a/b-barrel"/>
</dbReference>
<reference evidence="9 10" key="1">
    <citation type="submission" date="2019-05" db="EMBL/GenBank/DDBJ databases">
        <title>Emergence of the Ug99 lineage of the wheat stem rust pathogen through somatic hybridization.</title>
        <authorList>
            <person name="Li F."/>
            <person name="Upadhyaya N.M."/>
            <person name="Sperschneider J."/>
            <person name="Matny O."/>
            <person name="Nguyen-Phuc H."/>
            <person name="Mago R."/>
            <person name="Raley C."/>
            <person name="Miller M.E."/>
            <person name="Silverstein K.A.T."/>
            <person name="Henningsen E."/>
            <person name="Hirsch C.D."/>
            <person name="Visser B."/>
            <person name="Pretorius Z.A."/>
            <person name="Steffenson B.J."/>
            <person name="Schwessinger B."/>
            <person name="Dodds P.N."/>
            <person name="Figueroa M."/>
        </authorList>
    </citation>
    <scope>NUCLEOTIDE SEQUENCE [LARGE SCALE GENOMIC DNA]</scope>
    <source>
        <strain evidence="7">21-0</strain>
        <strain evidence="8 10">Ug99</strain>
    </source>
</reference>
<evidence type="ECO:0000256" key="4">
    <source>
        <dbReference type="ARBA" id="ARBA00022723"/>
    </source>
</evidence>
<dbReference type="AlphaFoldDB" id="A0A5B0RVX7"/>
<accession>A0A5B0RVX7</accession>
<dbReference type="Proteomes" id="UP000325313">
    <property type="component" value="Unassembled WGS sequence"/>
</dbReference>
<proteinExistence type="predicted"/>
<comment type="cofactor">
    <cofactor evidence="1">
        <name>heme b</name>
        <dbReference type="ChEBI" id="CHEBI:60344"/>
    </cofactor>
</comment>
<evidence type="ECO:0000256" key="6">
    <source>
        <dbReference type="ARBA" id="ARBA00023004"/>
    </source>
</evidence>
<keyword evidence="9" id="KW-1185">Reference proteome</keyword>
<sequence length="110" mass="11929">MNRTEENRGLLFVSYQSEVADGFQHVQQAWCNSPNFPLQPVANVSSGMDLLVGQNSDKSPRRAQNIVPLVPGGNTDPENTLTALQLFVVPLGGGYFLMPSIKAISEKLGL</sequence>
<dbReference type="EMBL" id="VDEP01000116">
    <property type="protein sequence ID" value="KAA1129930.1"/>
    <property type="molecule type" value="Genomic_DNA"/>
</dbReference>
<organism evidence="8 10">
    <name type="scientific">Puccinia graminis f. sp. tritici</name>
    <dbReference type="NCBI Taxonomy" id="56615"/>
    <lineage>
        <taxon>Eukaryota</taxon>
        <taxon>Fungi</taxon>
        <taxon>Dikarya</taxon>
        <taxon>Basidiomycota</taxon>
        <taxon>Pucciniomycotina</taxon>
        <taxon>Pucciniomycetes</taxon>
        <taxon>Pucciniales</taxon>
        <taxon>Pucciniaceae</taxon>
        <taxon>Puccinia</taxon>
    </lineage>
</organism>
<dbReference type="GO" id="GO:0046872">
    <property type="term" value="F:metal ion binding"/>
    <property type="evidence" value="ECO:0007669"/>
    <property type="project" value="UniProtKB-KW"/>
</dbReference>
<dbReference type="SUPFAM" id="SSF54909">
    <property type="entry name" value="Dimeric alpha+beta barrel"/>
    <property type="match status" value="1"/>
</dbReference>
<keyword evidence="4" id="KW-0479">Metal-binding</keyword>
<name>A0A5B0RVX7_PUCGR</name>
<evidence type="ECO:0000256" key="5">
    <source>
        <dbReference type="ARBA" id="ARBA00023002"/>
    </source>
</evidence>
<dbReference type="Proteomes" id="UP000324748">
    <property type="component" value="Unassembled WGS sequence"/>
</dbReference>
<evidence type="ECO:0000313" key="10">
    <source>
        <dbReference type="Proteomes" id="UP000325313"/>
    </source>
</evidence>
<evidence type="ECO:0000313" key="8">
    <source>
        <dbReference type="EMBL" id="KAA1129930.1"/>
    </source>
</evidence>
<dbReference type="InterPro" id="IPR006314">
    <property type="entry name" value="Dyp_peroxidase"/>
</dbReference>
<gene>
    <name evidence="7" type="ORF">PGT21_050054</name>
    <name evidence="8" type="ORF">PGTUg99_005002</name>
</gene>
<evidence type="ECO:0000256" key="1">
    <source>
        <dbReference type="ARBA" id="ARBA00001970"/>
    </source>
</evidence>
<dbReference type="EMBL" id="VSWC01000106">
    <property type="protein sequence ID" value="KAA1085383.1"/>
    <property type="molecule type" value="Genomic_DNA"/>
</dbReference>
<dbReference type="GO" id="GO:0005829">
    <property type="term" value="C:cytosol"/>
    <property type="evidence" value="ECO:0007669"/>
    <property type="project" value="TreeGrafter"/>
</dbReference>
<keyword evidence="5" id="KW-0560">Oxidoreductase</keyword>
<evidence type="ECO:0000313" key="9">
    <source>
        <dbReference type="Proteomes" id="UP000324748"/>
    </source>
</evidence>
<keyword evidence="3" id="KW-0349">Heme</keyword>
<evidence type="ECO:0000256" key="2">
    <source>
        <dbReference type="ARBA" id="ARBA00022559"/>
    </source>
</evidence>